<organism evidence="3 4">
    <name type="scientific">Bifidobacterium moraviense</name>
    <dbReference type="NCBI Taxonomy" id="2675323"/>
    <lineage>
        <taxon>Bacteria</taxon>
        <taxon>Bacillati</taxon>
        <taxon>Actinomycetota</taxon>
        <taxon>Actinomycetes</taxon>
        <taxon>Bifidobacteriales</taxon>
        <taxon>Bifidobacteriaceae</taxon>
        <taxon>Bifidobacterium</taxon>
    </lineage>
</organism>
<feature type="transmembrane region" description="Helical" evidence="2">
    <location>
        <begin position="295"/>
        <end position="313"/>
    </location>
</feature>
<feature type="transmembrane region" description="Helical" evidence="2">
    <location>
        <begin position="119"/>
        <end position="142"/>
    </location>
</feature>
<dbReference type="NCBIfam" id="NF047321">
    <property type="entry name" value="SCO7613_CTERM"/>
    <property type="match status" value="1"/>
</dbReference>
<keyword evidence="4" id="KW-1185">Reference proteome</keyword>
<feature type="compositionally biased region" description="Low complexity" evidence="1">
    <location>
        <begin position="1"/>
        <end position="37"/>
    </location>
</feature>
<reference evidence="3 4" key="1">
    <citation type="submission" date="2020-02" db="EMBL/GenBank/DDBJ databases">
        <title>Characterization of phylogenetic diversity of novel bifidobacterial species isolated in Czech ZOOs.</title>
        <authorList>
            <person name="Lugli G.A."/>
            <person name="Vera N.B."/>
            <person name="Ventura M."/>
        </authorList>
    </citation>
    <scope>NUCLEOTIDE SEQUENCE [LARGE SCALE GENOMIC DNA]</scope>
    <source>
        <strain evidence="3 4">DSM 109958</strain>
    </source>
</reference>
<accession>A0A7Y0F331</accession>
<name>A0A7Y0F331_9BIFI</name>
<feature type="transmembrane region" description="Helical" evidence="2">
    <location>
        <begin position="319"/>
        <end position="341"/>
    </location>
</feature>
<sequence length="592" mass="61401">MTQPTSSTSPQQPQRSSQPSQYAQQQYAQQPQYVRQSWQPETAGNPEPQPPQASRASQASRTPQTSQPPFRPQRPYVQQPQSPTRSQVSGTPRTAAPGSPEPLSSPSAPPVRRSSDTQALLLILGVGLVIAGVFTFATNVYSTLGDDARAACIGALGVAGLVVSRLVASRLRITAEGIAWAGLVALGIDARLCGLLEEPFYSGMQYPVTGAVLLGASLLGLALGAFRVGAAPAHPLRAYGLFAAFVAPWGLAMTLDLPFLTRLQGTLLAGACLTVLAAAAALAPSRRRPAAAERIILLCGTMLLLVALALGAFDSPLQGMAYASMGVYVMMMALTAAVWVAGARVPKAAAPAAQTVPAAPAAQAVPAAQAIPAPQATGPAPGTSFAPTPSETATSLPPAGIANAPNAANTANAAGYGAIRWIVGAATGVTALVMVALTGHGFTEPVPADLITAPFALMALAVGVQRMHVDPALRSWTALWPAMTFLFVPTLLMTWGEGASATSPRSLALFVAALIALLAGAVLGWKAPLEAGAAVLVAHTIRLLWPWITEVSRDYWWVWLLAAGVVLIAAAARYEASLNSMRRIGRRLSRLR</sequence>
<keyword evidence="2" id="KW-0812">Transmembrane</keyword>
<dbReference type="Proteomes" id="UP000588277">
    <property type="component" value="Unassembled WGS sequence"/>
</dbReference>
<evidence type="ECO:0000313" key="3">
    <source>
        <dbReference type="EMBL" id="NMN01145.1"/>
    </source>
</evidence>
<feature type="compositionally biased region" description="Polar residues" evidence="1">
    <location>
        <begin position="76"/>
        <end position="92"/>
    </location>
</feature>
<keyword evidence="2" id="KW-1133">Transmembrane helix</keyword>
<feature type="compositionally biased region" description="Polar residues" evidence="1">
    <location>
        <begin position="385"/>
        <end position="395"/>
    </location>
</feature>
<gene>
    <name evidence="3" type="ORF">G1C96_1730</name>
</gene>
<protein>
    <submittedName>
        <fullName evidence="3">Uncharacterized protein</fullName>
    </submittedName>
</protein>
<dbReference type="InterPro" id="IPR058062">
    <property type="entry name" value="SCO7613_C"/>
</dbReference>
<feature type="compositionally biased region" description="Low complexity" evidence="1">
    <location>
        <begin position="95"/>
        <end position="112"/>
    </location>
</feature>
<feature type="transmembrane region" description="Helical" evidence="2">
    <location>
        <begin position="476"/>
        <end position="495"/>
    </location>
</feature>
<feature type="compositionally biased region" description="Low complexity" evidence="1">
    <location>
        <begin position="372"/>
        <end position="383"/>
    </location>
</feature>
<feature type="transmembrane region" description="Helical" evidence="2">
    <location>
        <begin position="421"/>
        <end position="440"/>
    </location>
</feature>
<feature type="region of interest" description="Disordered" evidence="1">
    <location>
        <begin position="372"/>
        <end position="401"/>
    </location>
</feature>
<proteinExistence type="predicted"/>
<feature type="compositionally biased region" description="Polar residues" evidence="1">
    <location>
        <begin position="52"/>
        <end position="68"/>
    </location>
</feature>
<evidence type="ECO:0000313" key="4">
    <source>
        <dbReference type="Proteomes" id="UP000588277"/>
    </source>
</evidence>
<dbReference type="EMBL" id="JAAIIH010000017">
    <property type="protein sequence ID" value="NMN01145.1"/>
    <property type="molecule type" value="Genomic_DNA"/>
</dbReference>
<feature type="transmembrane region" description="Helical" evidence="2">
    <location>
        <begin position="204"/>
        <end position="226"/>
    </location>
</feature>
<evidence type="ECO:0000256" key="1">
    <source>
        <dbReference type="SAM" id="MobiDB-lite"/>
    </source>
</evidence>
<feature type="transmembrane region" description="Helical" evidence="2">
    <location>
        <begin position="507"/>
        <end position="525"/>
    </location>
</feature>
<feature type="transmembrane region" description="Helical" evidence="2">
    <location>
        <begin position="266"/>
        <end position="283"/>
    </location>
</feature>
<dbReference type="RefSeq" id="WP_169276215.1">
    <property type="nucleotide sequence ID" value="NZ_JAAIIH010000017.1"/>
</dbReference>
<keyword evidence="2" id="KW-0472">Membrane</keyword>
<comment type="caution">
    <text evidence="3">The sequence shown here is derived from an EMBL/GenBank/DDBJ whole genome shotgun (WGS) entry which is preliminary data.</text>
</comment>
<feature type="transmembrane region" description="Helical" evidence="2">
    <location>
        <begin position="555"/>
        <end position="574"/>
    </location>
</feature>
<feature type="region of interest" description="Disordered" evidence="1">
    <location>
        <begin position="1"/>
        <end position="112"/>
    </location>
</feature>
<dbReference type="AlphaFoldDB" id="A0A7Y0F331"/>
<evidence type="ECO:0000256" key="2">
    <source>
        <dbReference type="SAM" id="Phobius"/>
    </source>
</evidence>
<feature type="transmembrane region" description="Helical" evidence="2">
    <location>
        <begin position="238"/>
        <end position="260"/>
    </location>
</feature>